<sequence>MVEPSTLGEMMIVWAESDDVPTRVEPPLDPHWCPQTWRSC</sequence>
<accession>A0A6J4NBN2</accession>
<gene>
    <name evidence="1" type="ORF">AVDCRST_MAG32-1592</name>
</gene>
<dbReference type="AlphaFoldDB" id="A0A6J4NBN2"/>
<proteinExistence type="predicted"/>
<dbReference type="EMBL" id="CADCUM010000071">
    <property type="protein sequence ID" value="CAA9380230.1"/>
    <property type="molecule type" value="Genomic_DNA"/>
</dbReference>
<name>A0A6J4NBN2_9ACTN</name>
<reference evidence="1" key="1">
    <citation type="submission" date="2020-02" db="EMBL/GenBank/DDBJ databases">
        <authorList>
            <person name="Meier V. D."/>
        </authorList>
    </citation>
    <scope>NUCLEOTIDE SEQUENCE</scope>
    <source>
        <strain evidence="1">AVDCRST_MAG32</strain>
    </source>
</reference>
<protein>
    <submittedName>
        <fullName evidence="1">Uncharacterized protein</fullName>
    </submittedName>
</protein>
<evidence type="ECO:0000313" key="1">
    <source>
        <dbReference type="EMBL" id="CAA9380230.1"/>
    </source>
</evidence>
<organism evidence="1">
    <name type="scientific">uncultured Nocardioides sp</name>
    <dbReference type="NCBI Taxonomy" id="198441"/>
    <lineage>
        <taxon>Bacteria</taxon>
        <taxon>Bacillati</taxon>
        <taxon>Actinomycetota</taxon>
        <taxon>Actinomycetes</taxon>
        <taxon>Propionibacteriales</taxon>
        <taxon>Nocardioidaceae</taxon>
        <taxon>Nocardioides</taxon>
        <taxon>environmental samples</taxon>
    </lineage>
</organism>